<protein>
    <submittedName>
        <fullName evidence="1">Uncharacterized protein</fullName>
    </submittedName>
</protein>
<evidence type="ECO:0000313" key="1">
    <source>
        <dbReference type="EMBL" id="MPC32172.1"/>
    </source>
</evidence>
<gene>
    <name evidence="1" type="ORF">E2C01_025478</name>
</gene>
<proteinExistence type="predicted"/>
<organism evidence="1 2">
    <name type="scientific">Portunus trituberculatus</name>
    <name type="common">Swimming crab</name>
    <name type="synonym">Neptunus trituberculatus</name>
    <dbReference type="NCBI Taxonomy" id="210409"/>
    <lineage>
        <taxon>Eukaryota</taxon>
        <taxon>Metazoa</taxon>
        <taxon>Ecdysozoa</taxon>
        <taxon>Arthropoda</taxon>
        <taxon>Crustacea</taxon>
        <taxon>Multicrustacea</taxon>
        <taxon>Malacostraca</taxon>
        <taxon>Eumalacostraca</taxon>
        <taxon>Eucarida</taxon>
        <taxon>Decapoda</taxon>
        <taxon>Pleocyemata</taxon>
        <taxon>Brachyura</taxon>
        <taxon>Eubrachyura</taxon>
        <taxon>Portunoidea</taxon>
        <taxon>Portunidae</taxon>
        <taxon>Portuninae</taxon>
        <taxon>Portunus</taxon>
    </lineage>
</organism>
<keyword evidence="2" id="KW-1185">Reference proteome</keyword>
<evidence type="ECO:0000313" key="2">
    <source>
        <dbReference type="Proteomes" id="UP000324222"/>
    </source>
</evidence>
<dbReference type="AlphaFoldDB" id="A0A5B7EDG5"/>
<reference evidence="1 2" key="1">
    <citation type="submission" date="2019-05" db="EMBL/GenBank/DDBJ databases">
        <title>Another draft genome of Portunus trituberculatus and its Hox gene families provides insights of decapod evolution.</title>
        <authorList>
            <person name="Jeong J.-H."/>
            <person name="Song I."/>
            <person name="Kim S."/>
            <person name="Choi T."/>
            <person name="Kim D."/>
            <person name="Ryu S."/>
            <person name="Kim W."/>
        </authorList>
    </citation>
    <scope>NUCLEOTIDE SEQUENCE [LARGE SCALE GENOMIC DNA]</scope>
    <source>
        <tissue evidence="1">Muscle</tissue>
    </source>
</reference>
<dbReference type="EMBL" id="VSRR010002577">
    <property type="protein sequence ID" value="MPC32172.1"/>
    <property type="molecule type" value="Genomic_DNA"/>
</dbReference>
<sequence length="140" mass="15810">MNNMSLRCYYLQQRHLNASTLQSSLGVTYQNATPSDLRSKHYAAAKRFVVQGKATHVVFFELVRNSSKQGMKRRSSCRYWLVFKRTGKEPEGLRHLVVVVVVVVVVAKAPPPSDVISFPSFACQVLCKRRASHRVSSCQP</sequence>
<comment type="caution">
    <text evidence="1">The sequence shown here is derived from an EMBL/GenBank/DDBJ whole genome shotgun (WGS) entry which is preliminary data.</text>
</comment>
<name>A0A5B7EDG5_PORTR</name>
<accession>A0A5B7EDG5</accession>
<dbReference type="Proteomes" id="UP000324222">
    <property type="component" value="Unassembled WGS sequence"/>
</dbReference>